<sequence>MTTIHDPTMEEDTYFERIKRPGASLKLALDAETANTANSINTTKFTCPALPAPPANSTPQYLQKLYALEHYNKEMGGSDNHAKLNSYNSVSRHYHRRNWLPLFYLLIDAVVTNAYILYKLGKKGRKLSHAQFQEEIAQALLRGPGAVLRRRQQPRPPQAIYNLHTRPV</sequence>
<dbReference type="OrthoDB" id="2431486at2759"/>
<accession>A0A8H7ALR8</accession>
<keyword evidence="1" id="KW-1133">Transmembrane helix</keyword>
<dbReference type="PANTHER" id="PTHR46599:SF3">
    <property type="entry name" value="PIGGYBAC TRANSPOSABLE ELEMENT-DERIVED PROTEIN 4"/>
    <property type="match status" value="1"/>
</dbReference>
<gene>
    <name evidence="2" type="ORF">GJ744_004572</name>
</gene>
<evidence type="ECO:0008006" key="4">
    <source>
        <dbReference type="Google" id="ProtNLM"/>
    </source>
</evidence>
<dbReference type="PANTHER" id="PTHR46599">
    <property type="entry name" value="PIGGYBAC TRANSPOSABLE ELEMENT-DERIVED PROTEIN 4"/>
    <property type="match status" value="1"/>
</dbReference>
<comment type="caution">
    <text evidence="2">The sequence shown here is derived from an EMBL/GenBank/DDBJ whole genome shotgun (WGS) entry which is preliminary data.</text>
</comment>
<keyword evidence="1" id="KW-0812">Transmembrane</keyword>
<dbReference type="Proteomes" id="UP000606974">
    <property type="component" value="Unassembled WGS sequence"/>
</dbReference>
<dbReference type="AlphaFoldDB" id="A0A8H7ALR8"/>
<name>A0A8H7ALR8_9EURO</name>
<organism evidence="2 3">
    <name type="scientific">Endocarpon pusillum</name>
    <dbReference type="NCBI Taxonomy" id="364733"/>
    <lineage>
        <taxon>Eukaryota</taxon>
        <taxon>Fungi</taxon>
        <taxon>Dikarya</taxon>
        <taxon>Ascomycota</taxon>
        <taxon>Pezizomycotina</taxon>
        <taxon>Eurotiomycetes</taxon>
        <taxon>Chaetothyriomycetidae</taxon>
        <taxon>Verrucariales</taxon>
        <taxon>Verrucariaceae</taxon>
        <taxon>Endocarpon</taxon>
    </lineage>
</organism>
<keyword evidence="1" id="KW-0472">Membrane</keyword>
<proteinExistence type="predicted"/>
<feature type="transmembrane region" description="Helical" evidence="1">
    <location>
        <begin position="99"/>
        <end position="118"/>
    </location>
</feature>
<dbReference type="EMBL" id="JAACFV010000020">
    <property type="protein sequence ID" value="KAF7511383.1"/>
    <property type="molecule type" value="Genomic_DNA"/>
</dbReference>
<keyword evidence="3" id="KW-1185">Reference proteome</keyword>
<protein>
    <recommendedName>
        <fullName evidence="4">PiggyBac transposable element-derived protein domain-containing protein</fullName>
    </recommendedName>
</protein>
<evidence type="ECO:0000256" key="1">
    <source>
        <dbReference type="SAM" id="Phobius"/>
    </source>
</evidence>
<reference evidence="2" key="1">
    <citation type="submission" date="2020-02" db="EMBL/GenBank/DDBJ databases">
        <authorList>
            <person name="Palmer J.M."/>
        </authorList>
    </citation>
    <scope>NUCLEOTIDE SEQUENCE</scope>
    <source>
        <strain evidence="2">EPUS1.4</strain>
        <tissue evidence="2">Thallus</tissue>
    </source>
</reference>
<evidence type="ECO:0000313" key="3">
    <source>
        <dbReference type="Proteomes" id="UP000606974"/>
    </source>
</evidence>
<evidence type="ECO:0000313" key="2">
    <source>
        <dbReference type="EMBL" id="KAF7511383.1"/>
    </source>
</evidence>